<dbReference type="InterPro" id="IPR036412">
    <property type="entry name" value="HAD-like_sf"/>
</dbReference>
<dbReference type="InterPro" id="IPR023198">
    <property type="entry name" value="PGP-like_dom2"/>
</dbReference>
<dbReference type="PANTHER" id="PTHR43434">
    <property type="entry name" value="PHOSPHOGLYCOLATE PHOSPHATASE"/>
    <property type="match status" value="1"/>
</dbReference>
<dbReference type="Gene3D" id="1.10.150.240">
    <property type="entry name" value="Putative phosphatase, domain 2"/>
    <property type="match status" value="1"/>
</dbReference>
<dbReference type="NCBIfam" id="TIGR01549">
    <property type="entry name" value="HAD-SF-IA-v1"/>
    <property type="match status" value="1"/>
</dbReference>
<dbReference type="SUPFAM" id="SSF56784">
    <property type="entry name" value="HAD-like"/>
    <property type="match status" value="1"/>
</dbReference>
<dbReference type="Gene3D" id="3.40.50.1000">
    <property type="entry name" value="HAD superfamily/HAD-like"/>
    <property type="match status" value="1"/>
</dbReference>
<protein>
    <submittedName>
        <fullName evidence="1">Haloacid dehalogenase superfamily hydrolase</fullName>
    </submittedName>
</protein>
<dbReference type="InterPro" id="IPR023214">
    <property type="entry name" value="HAD_sf"/>
</dbReference>
<dbReference type="Proteomes" id="UP000269352">
    <property type="component" value="Unassembled WGS sequence"/>
</dbReference>
<evidence type="ECO:0000313" key="1">
    <source>
        <dbReference type="EMBL" id="GBR74640.1"/>
    </source>
</evidence>
<dbReference type="SFLD" id="SFLDG01129">
    <property type="entry name" value="C1.5:_HAD__Beta-PGM__Phosphata"/>
    <property type="match status" value="1"/>
</dbReference>
<gene>
    <name evidence="1" type="ORF">NO1_1783</name>
</gene>
<evidence type="ECO:0000313" key="2">
    <source>
        <dbReference type="Proteomes" id="UP000269352"/>
    </source>
</evidence>
<accession>A0A388TCP5</accession>
<dbReference type="SFLD" id="SFLDS00003">
    <property type="entry name" value="Haloacid_Dehalogenase"/>
    <property type="match status" value="1"/>
</dbReference>
<proteinExistence type="predicted"/>
<dbReference type="InterPro" id="IPR041492">
    <property type="entry name" value="HAD_2"/>
</dbReference>
<organism evidence="1 2">
    <name type="scientific">Termititenax aidoneus</name>
    <dbReference type="NCBI Taxonomy" id="2218524"/>
    <lineage>
        <taxon>Bacteria</taxon>
        <taxon>Bacillati</taxon>
        <taxon>Candidatus Margulisiibacteriota</taxon>
        <taxon>Candidatus Termititenacia</taxon>
        <taxon>Candidatus Termititenacales</taxon>
        <taxon>Candidatus Termititenacaceae</taxon>
        <taxon>Candidatus Termititenax</taxon>
    </lineage>
</organism>
<dbReference type="GO" id="GO:0008967">
    <property type="term" value="F:phosphoglycolate phosphatase activity"/>
    <property type="evidence" value="ECO:0007669"/>
    <property type="project" value="TreeGrafter"/>
</dbReference>
<dbReference type="GO" id="GO:0006281">
    <property type="term" value="P:DNA repair"/>
    <property type="evidence" value="ECO:0007669"/>
    <property type="project" value="TreeGrafter"/>
</dbReference>
<dbReference type="Pfam" id="PF13419">
    <property type="entry name" value="HAD_2"/>
    <property type="match status" value="1"/>
</dbReference>
<sequence>MSLNLTGKKLFLFDFDGTLVDTSQGIMASLNHTREHYGLSALTFEQARQAIGRGLEVMLTDTLSERPDIERAEAAQIYRAHHETHMYTGLKFYPGLLDFLARLRLQKKLLGIVSNKHSYFIAKILAKLSCPVSFDIIVGADTLPEHKPSPRPVLHACAQLGLNQTEAVLFGDSIYDTQAGRQAGVFTIGCAWGFNGLEPFQAEPPDFVIHHISEIII</sequence>
<comment type="caution">
    <text evidence="1">The sequence shown here is derived from an EMBL/GenBank/DDBJ whole genome shotgun (WGS) entry which is preliminary data.</text>
</comment>
<dbReference type="AlphaFoldDB" id="A0A388TCP5"/>
<dbReference type="InterPro" id="IPR006439">
    <property type="entry name" value="HAD-SF_hydro_IA"/>
</dbReference>
<name>A0A388TCP5_TERA1</name>
<reference evidence="1 2" key="1">
    <citation type="journal article" date="2019" name="ISME J.">
        <title>Genome analyses of uncultured TG2/ZB3 bacteria in 'Margulisbacteria' specifically attached to ectosymbiotic spirochetes of protists in the termite gut.</title>
        <authorList>
            <person name="Utami Y.D."/>
            <person name="Kuwahara H."/>
            <person name="Igai K."/>
            <person name="Murakami T."/>
            <person name="Sugaya K."/>
            <person name="Morikawa T."/>
            <person name="Nagura Y."/>
            <person name="Yuki M."/>
            <person name="Deevong P."/>
            <person name="Inoue T."/>
            <person name="Kihara K."/>
            <person name="Lo N."/>
            <person name="Yamada A."/>
            <person name="Ohkuma M."/>
            <person name="Hongoh Y."/>
        </authorList>
    </citation>
    <scope>NUCLEOTIDE SEQUENCE [LARGE SCALE GENOMIC DNA]</scope>
    <source>
        <strain evidence="1">NkOx7-01</strain>
    </source>
</reference>
<keyword evidence="2" id="KW-1185">Reference proteome</keyword>
<dbReference type="SFLD" id="SFLDG01135">
    <property type="entry name" value="C1.5.6:_HAD__Beta-PGM__Phospha"/>
    <property type="match status" value="1"/>
</dbReference>
<keyword evidence="1" id="KW-0378">Hydrolase</keyword>
<dbReference type="EMBL" id="BGZN01000063">
    <property type="protein sequence ID" value="GBR74640.1"/>
    <property type="molecule type" value="Genomic_DNA"/>
</dbReference>
<dbReference type="NCBIfam" id="TIGR01509">
    <property type="entry name" value="HAD-SF-IA-v3"/>
    <property type="match status" value="1"/>
</dbReference>
<dbReference type="GO" id="GO:0005829">
    <property type="term" value="C:cytosol"/>
    <property type="evidence" value="ECO:0007669"/>
    <property type="project" value="TreeGrafter"/>
</dbReference>
<dbReference type="PANTHER" id="PTHR43434:SF1">
    <property type="entry name" value="PHOSPHOGLYCOLATE PHOSPHATASE"/>
    <property type="match status" value="1"/>
</dbReference>
<dbReference type="InterPro" id="IPR050155">
    <property type="entry name" value="HAD-like_hydrolase_sf"/>
</dbReference>